<proteinExistence type="predicted"/>
<evidence type="ECO:0000313" key="3">
    <source>
        <dbReference type="EMBL" id="PIL30746.1"/>
    </source>
</evidence>
<dbReference type="STRING" id="1077348.A0A2G8SAF7"/>
<accession>A0A2G8SAF7</accession>
<dbReference type="AlphaFoldDB" id="A0A2G8SAF7"/>
<keyword evidence="1" id="KW-0175">Coiled coil</keyword>
<dbReference type="InterPro" id="IPR035810">
    <property type="entry name" value="PEBP_euk"/>
</dbReference>
<evidence type="ECO:0000256" key="2">
    <source>
        <dbReference type="SAM" id="MobiDB-lite"/>
    </source>
</evidence>
<dbReference type="Gene3D" id="1.20.58.1180">
    <property type="match status" value="1"/>
</dbReference>
<dbReference type="OrthoDB" id="2153661at2759"/>
<reference evidence="3 4" key="1">
    <citation type="journal article" date="2015" name="Sci. Rep.">
        <title>Chromosome-level genome map provides insights into diverse defense mechanisms in the medicinal fungus Ganoderma sinense.</title>
        <authorList>
            <person name="Zhu Y."/>
            <person name="Xu J."/>
            <person name="Sun C."/>
            <person name="Zhou S."/>
            <person name="Xu H."/>
            <person name="Nelson D.R."/>
            <person name="Qian J."/>
            <person name="Song J."/>
            <person name="Luo H."/>
            <person name="Xiang L."/>
            <person name="Li Y."/>
            <person name="Xu Z."/>
            <person name="Ji A."/>
            <person name="Wang L."/>
            <person name="Lu S."/>
            <person name="Hayward A."/>
            <person name="Sun W."/>
            <person name="Li X."/>
            <person name="Schwartz D.C."/>
            <person name="Wang Y."/>
            <person name="Chen S."/>
        </authorList>
    </citation>
    <scope>NUCLEOTIDE SEQUENCE [LARGE SCALE GENOMIC DNA]</scope>
    <source>
        <strain evidence="3 4">ZZ0214-1</strain>
    </source>
</reference>
<dbReference type="Pfam" id="PF01161">
    <property type="entry name" value="PBP"/>
    <property type="match status" value="1"/>
</dbReference>
<dbReference type="EMBL" id="AYKW01000013">
    <property type="protein sequence ID" value="PIL30746.1"/>
    <property type="molecule type" value="Genomic_DNA"/>
</dbReference>
<dbReference type="CDD" id="cd00866">
    <property type="entry name" value="PEBP_euk"/>
    <property type="match status" value="1"/>
</dbReference>
<feature type="compositionally biased region" description="Basic and acidic residues" evidence="2">
    <location>
        <begin position="408"/>
        <end position="422"/>
    </location>
</feature>
<dbReference type="SUPFAM" id="SSF49777">
    <property type="entry name" value="PEBP-like"/>
    <property type="match status" value="1"/>
</dbReference>
<dbReference type="InterPro" id="IPR008914">
    <property type="entry name" value="PEBP"/>
</dbReference>
<feature type="compositionally biased region" description="Acidic residues" evidence="2">
    <location>
        <begin position="57"/>
        <end position="66"/>
    </location>
</feature>
<feature type="compositionally biased region" description="Low complexity" evidence="2">
    <location>
        <begin position="22"/>
        <end position="34"/>
    </location>
</feature>
<evidence type="ECO:0000313" key="4">
    <source>
        <dbReference type="Proteomes" id="UP000230002"/>
    </source>
</evidence>
<dbReference type="InterPro" id="IPR036610">
    <property type="entry name" value="PEBP-like_sf"/>
</dbReference>
<protein>
    <submittedName>
        <fullName evidence="3">Uncharacterized protein</fullName>
    </submittedName>
</protein>
<feature type="region of interest" description="Disordered" evidence="2">
    <location>
        <begin position="22"/>
        <end position="82"/>
    </location>
</feature>
<feature type="coiled-coil region" evidence="1">
    <location>
        <begin position="108"/>
        <end position="135"/>
    </location>
</feature>
<keyword evidence="4" id="KW-1185">Reference proteome</keyword>
<name>A0A2G8SAF7_9APHY</name>
<dbReference type="Proteomes" id="UP000230002">
    <property type="component" value="Unassembled WGS sequence"/>
</dbReference>
<feature type="region of interest" description="Disordered" evidence="2">
    <location>
        <begin position="408"/>
        <end position="428"/>
    </location>
</feature>
<evidence type="ECO:0000256" key="1">
    <source>
        <dbReference type="SAM" id="Coils"/>
    </source>
</evidence>
<sequence length="428" mass="49211">MLALRRLPRYAPRLTHIRGNATLEAASASQAQASAPPPPPPVTAKTATPPAAKEAAPEEPTEDATESEQPKGKQREWRKRRPPISLERPREWNRPIAKGVEPAYDYALRYILRDAQFLRKELEELRERVKAEEANPEGERDVAALEELREKVRILEIQSAANLPEVRWKARNGIADLSQPVYRHLVEQKWRAEGDLDLLMERIYQMNVVPDMLPELKPSLDLRIRYLEPPPKNNYLRTRVKRKLKPVEPGIFLVPEQTRRPPEIYTSVFHTDTRLYTLLMVDLDVPHPESQSFTTYLHWMQPNVPLSASTPSPTVPLQAHTPYVPPHPQRGSPYHRYVLLVLPQASATDPVDIPAFEESDRLGFDFRAFAVQYGFDGARGGGAHMWREVWDDTVSHVYKFTLKKEEPRFGKMPKPDPYAELKSKKKYL</sequence>
<dbReference type="Gene3D" id="3.90.280.10">
    <property type="entry name" value="PEBP-like"/>
    <property type="match status" value="1"/>
</dbReference>
<feature type="compositionally biased region" description="Low complexity" evidence="2">
    <location>
        <begin position="43"/>
        <end position="54"/>
    </location>
</feature>
<dbReference type="PANTHER" id="PTHR11362">
    <property type="entry name" value="PHOSPHATIDYLETHANOLAMINE-BINDING PROTEIN"/>
    <property type="match status" value="1"/>
</dbReference>
<organism evidence="3 4">
    <name type="scientific">Ganoderma sinense ZZ0214-1</name>
    <dbReference type="NCBI Taxonomy" id="1077348"/>
    <lineage>
        <taxon>Eukaryota</taxon>
        <taxon>Fungi</taxon>
        <taxon>Dikarya</taxon>
        <taxon>Basidiomycota</taxon>
        <taxon>Agaricomycotina</taxon>
        <taxon>Agaricomycetes</taxon>
        <taxon>Polyporales</taxon>
        <taxon>Polyporaceae</taxon>
        <taxon>Ganoderma</taxon>
    </lineage>
</organism>
<gene>
    <name evidence="3" type="ORF">GSI_06914</name>
</gene>
<dbReference type="PANTHER" id="PTHR11362:SF82">
    <property type="entry name" value="PHOSPHATIDYLETHANOLAMINE-BINDING PROTEIN 4"/>
    <property type="match status" value="1"/>
</dbReference>
<comment type="caution">
    <text evidence="3">The sequence shown here is derived from an EMBL/GenBank/DDBJ whole genome shotgun (WGS) entry which is preliminary data.</text>
</comment>